<keyword evidence="2" id="KW-0808">Transferase</keyword>
<proteinExistence type="predicted"/>
<dbReference type="InterPro" id="IPR006342">
    <property type="entry name" value="FkbM_mtfrase"/>
</dbReference>
<keyword evidence="2" id="KW-0489">Methyltransferase</keyword>
<dbReference type="RefSeq" id="WP_124738318.1">
    <property type="nucleotide sequence ID" value="NZ_CP034086.1"/>
</dbReference>
<dbReference type="GO" id="GO:0008168">
    <property type="term" value="F:methyltransferase activity"/>
    <property type="evidence" value="ECO:0007669"/>
    <property type="project" value="UniProtKB-KW"/>
</dbReference>
<organism evidence="2 3">
    <name type="scientific">Methylocystis rosea</name>
    <dbReference type="NCBI Taxonomy" id="173366"/>
    <lineage>
        <taxon>Bacteria</taxon>
        <taxon>Pseudomonadati</taxon>
        <taxon>Pseudomonadota</taxon>
        <taxon>Alphaproteobacteria</taxon>
        <taxon>Hyphomicrobiales</taxon>
        <taxon>Methylocystaceae</taxon>
        <taxon>Methylocystis</taxon>
    </lineage>
</organism>
<dbReference type="SUPFAM" id="SSF53335">
    <property type="entry name" value="S-adenosyl-L-methionine-dependent methyltransferases"/>
    <property type="match status" value="1"/>
</dbReference>
<protein>
    <submittedName>
        <fullName evidence="2">FkbM family methyltransferase</fullName>
    </submittedName>
</protein>
<dbReference type="EMBL" id="CP034086">
    <property type="protein sequence ID" value="AZG76532.1"/>
    <property type="molecule type" value="Genomic_DNA"/>
</dbReference>
<sequence>MTNAVIHASVPMKQFRCPNGLRVWNAPKSRHDTHFLFKEIFERHCYEQHGISVNNGDVVLDIGANVGMFALSLMERFRDLKIVCAEPVPNTYACLERNLSGSPRWSLHDITLLDCAIGSTNADATIAFFPQMPSNSTLHLQEKRRHWERFSAEVTSSELSNLHRAFAFLPRRVFALIVKPMLKDAQTIKCKLQTLSDTIRQQALGSVDLLKIDIEGAEIEALNGLEEQHWPLIRQLVLEVEPSNKRVLSSLVAKLGDLGFSKVTVESFAGGTVDIEDSKPCTVYALRMTG</sequence>
<feature type="domain" description="Methyltransferase FkbM" evidence="1">
    <location>
        <begin position="61"/>
        <end position="241"/>
    </location>
</feature>
<dbReference type="Pfam" id="PF05050">
    <property type="entry name" value="Methyltransf_21"/>
    <property type="match status" value="1"/>
</dbReference>
<dbReference type="InterPro" id="IPR052514">
    <property type="entry name" value="SAM-dependent_MTase"/>
</dbReference>
<dbReference type="Proteomes" id="UP000273982">
    <property type="component" value="Chromosome"/>
</dbReference>
<dbReference type="PANTHER" id="PTHR34203:SF13">
    <property type="entry name" value="EXPRESSED PROTEIN"/>
    <property type="match status" value="1"/>
</dbReference>
<dbReference type="PANTHER" id="PTHR34203">
    <property type="entry name" value="METHYLTRANSFERASE, FKBM FAMILY PROTEIN"/>
    <property type="match status" value="1"/>
</dbReference>
<dbReference type="KEGG" id="mros:EHO51_07200"/>
<reference evidence="2 3" key="1">
    <citation type="submission" date="2018-11" db="EMBL/GenBank/DDBJ databases">
        <title>Genome squencing of methanotrophic bacteria isolated from alkaline groundwater in Korea.</title>
        <authorList>
            <person name="Nguyen L.N."/>
        </authorList>
    </citation>
    <scope>NUCLEOTIDE SEQUENCE [LARGE SCALE GENOMIC DNA]</scope>
    <source>
        <strain evidence="2 3">GW6</strain>
    </source>
</reference>
<gene>
    <name evidence="2" type="ORF">EHO51_07200</name>
</gene>
<dbReference type="AlphaFoldDB" id="A0A3G8M5T8"/>
<dbReference type="GO" id="GO:0032259">
    <property type="term" value="P:methylation"/>
    <property type="evidence" value="ECO:0007669"/>
    <property type="project" value="UniProtKB-KW"/>
</dbReference>
<evidence type="ECO:0000259" key="1">
    <source>
        <dbReference type="Pfam" id="PF05050"/>
    </source>
</evidence>
<dbReference type="NCBIfam" id="TIGR01444">
    <property type="entry name" value="fkbM_fam"/>
    <property type="match status" value="2"/>
</dbReference>
<evidence type="ECO:0000313" key="3">
    <source>
        <dbReference type="Proteomes" id="UP000273982"/>
    </source>
</evidence>
<evidence type="ECO:0000313" key="2">
    <source>
        <dbReference type="EMBL" id="AZG76532.1"/>
    </source>
</evidence>
<dbReference type="Gene3D" id="3.40.50.150">
    <property type="entry name" value="Vaccinia Virus protein VP39"/>
    <property type="match status" value="1"/>
</dbReference>
<accession>A0A3G8M5T8</accession>
<dbReference type="InterPro" id="IPR029063">
    <property type="entry name" value="SAM-dependent_MTases_sf"/>
</dbReference>
<name>A0A3G8M5T8_9HYPH</name>